<dbReference type="PANTHER" id="PTHR11777:SF9">
    <property type="entry name" value="ALANINE--TRNA LIGASE, CYTOPLASMIC"/>
    <property type="match status" value="1"/>
</dbReference>
<dbReference type="SUPFAM" id="SSF50447">
    <property type="entry name" value="Translation proteins"/>
    <property type="match status" value="1"/>
</dbReference>
<keyword evidence="6 14" id="KW-0547">Nucleotide-binding</keyword>
<dbReference type="HAMAP" id="MF_00036_B">
    <property type="entry name" value="Ala_tRNA_synth_B"/>
    <property type="match status" value="1"/>
</dbReference>
<keyword evidence="2 14" id="KW-0963">Cytoplasm</keyword>
<dbReference type="Proteomes" id="UP000234239">
    <property type="component" value="Unassembled WGS sequence"/>
</dbReference>
<evidence type="ECO:0000256" key="13">
    <source>
        <dbReference type="ARBA" id="ARBA00048300"/>
    </source>
</evidence>
<reference evidence="18 20" key="3">
    <citation type="submission" date="2017-12" db="EMBL/GenBank/DDBJ databases">
        <title>Phylogenetic diversity of female urinary microbiome.</title>
        <authorList>
            <person name="Thomas-White K."/>
            <person name="Wolfe A.J."/>
        </authorList>
    </citation>
    <scope>NUCLEOTIDE SEQUENCE [LARGE SCALE GENOMIC DNA]</scope>
    <source>
        <strain evidence="18 20">UMB0139</strain>
    </source>
</reference>
<evidence type="ECO:0000256" key="15">
    <source>
        <dbReference type="SAM" id="Coils"/>
    </source>
</evidence>
<dbReference type="FunFam" id="3.30.980.10:FF:000004">
    <property type="entry name" value="Alanine--tRNA ligase, cytoplasmic"/>
    <property type="match status" value="1"/>
</dbReference>
<feature type="binding site" evidence="14">
    <location>
        <position position="677"/>
    </location>
    <ligand>
        <name>Zn(2+)</name>
        <dbReference type="ChEBI" id="CHEBI:29105"/>
    </ligand>
</feature>
<dbReference type="CDD" id="cd00673">
    <property type="entry name" value="AlaRS_core"/>
    <property type="match status" value="1"/>
</dbReference>
<dbReference type="GO" id="GO:0000049">
    <property type="term" value="F:tRNA binding"/>
    <property type="evidence" value="ECO:0007669"/>
    <property type="project" value="UniProtKB-KW"/>
</dbReference>
<dbReference type="Gene3D" id="3.30.930.10">
    <property type="entry name" value="Bira Bifunctional Protein, Domain 2"/>
    <property type="match status" value="1"/>
</dbReference>
<dbReference type="GeneID" id="92902602"/>
<dbReference type="Gene3D" id="3.10.310.40">
    <property type="match status" value="1"/>
</dbReference>
<dbReference type="PANTHER" id="PTHR11777">
    <property type="entry name" value="ALANYL-TRNA SYNTHETASE"/>
    <property type="match status" value="1"/>
</dbReference>
<sequence>MKQLTSADIRQLFLDFWESKSHDIYPSASLVPQDDPTLLWINSGVAALKHYLDGSEKPKNPKIANAQKCIRTNDIENVGVTARHQTFFEMLGNWSIGDYFKEEMLPWAWEFLTDEKWLGLDKDRLYMTYHPDDEESLNIWRKTTQLSEDHFVPVEDNFWDLGAGPCGPDTEIFFDRGQAFQDLADDDPEMYPGGENERYLEIWNVVFSQFNHMPDGSYQPLEQKNIDTGMGLERITSVIQNTETNFETDLFVPIIKAIEPLTDGHHYGENKEINTAFKVIADHVRAVSFAIGDGALPSNEGRGYILRRLIRRSVMYAKQLGIKEAFLAQLVPVVAEVMGSHYPNIGQQADFIESIISQEEKRFQETIEEGQAILDDMIQALKENHQTVLSGQDAFKLYDTYGYPLELTEELLEKEGLGIDEQGFNDEMQAQRERARAARKQMGGLAVQSTVLSELDVPSQFTGYQETESLGQINALVYEDQLVDHVPADSVAYLVADKTPFYGERGGQVGDTGVIYSPAGELLAYVTDVQHAPNDQNLHEIETIQSLDLNQEVRLVVDKERRSLIRKNHTATHLLHQALKDILGDQVNQAGSLLDDRYLRFDFTYFGHIEADQLQAIEDEVNQKIYDSIPVKTVITDADTAKAEGAMALFTDKYDKLDEVRMVKVADWSIELCGGTHVKNTAEIGLFKITSETGVGSGVRRIEALTSKAAIQYFQGLEDLLEDIRVESKAKERDGILNRIKQLESQNKEMSQEIESLHAKANAQAAKDIFQDVEEVAGIRLIAQELPNRNMDDLRKISDEWKQRTDSDLLVLATSNKGKANLLVAVKADLVDKGLKAGDIIKQIAPKINGGGGGRPDMAQAGGKNPAGIPDALAEVKKVLTQV</sequence>
<dbReference type="PRINTS" id="PR00980">
    <property type="entry name" value="TRNASYNTHALA"/>
</dbReference>
<evidence type="ECO:0000313" key="17">
    <source>
        <dbReference type="EMBL" id="AMB93400.1"/>
    </source>
</evidence>
<keyword evidence="4 14" id="KW-0436">Ligase</keyword>
<protein>
    <recommendedName>
        <fullName evidence="14">Alanine--tRNA ligase</fullName>
        <ecNumber evidence="14">6.1.1.7</ecNumber>
    </recommendedName>
    <alternativeName>
        <fullName evidence="14">Alanyl-tRNA synthetase</fullName>
        <shortName evidence="14">AlaRS</shortName>
    </alternativeName>
</protein>
<evidence type="ECO:0000313" key="19">
    <source>
        <dbReference type="Proteomes" id="UP000069912"/>
    </source>
</evidence>
<dbReference type="GO" id="GO:0005829">
    <property type="term" value="C:cytosol"/>
    <property type="evidence" value="ECO:0007669"/>
    <property type="project" value="TreeGrafter"/>
</dbReference>
<evidence type="ECO:0000313" key="18">
    <source>
        <dbReference type="EMBL" id="PKZ22991.1"/>
    </source>
</evidence>
<proteinExistence type="inferred from homology"/>
<evidence type="ECO:0000256" key="9">
    <source>
        <dbReference type="ARBA" id="ARBA00022884"/>
    </source>
</evidence>
<dbReference type="Gene3D" id="2.40.30.130">
    <property type="match status" value="1"/>
</dbReference>
<dbReference type="KEGG" id="asan:AWM72_00760"/>
<evidence type="ECO:0000256" key="7">
    <source>
        <dbReference type="ARBA" id="ARBA00022833"/>
    </source>
</evidence>
<accession>A0A120I905</accession>
<dbReference type="EMBL" id="PKGY01000001">
    <property type="protein sequence ID" value="PKZ22991.1"/>
    <property type="molecule type" value="Genomic_DNA"/>
</dbReference>
<comment type="similarity">
    <text evidence="1 14">Belongs to the class-II aminoacyl-tRNA synthetase family.</text>
</comment>
<keyword evidence="8 14" id="KW-0067">ATP-binding</keyword>
<comment type="domain">
    <text evidence="14">Consists of three domains; the N-terminal catalytic domain, the editing domain and the C-terminal C-Ala domain. The editing domain removes incorrectly charged amino acids, while the C-Ala domain, along with tRNA(Ala), serves as a bridge to cooperatively bring together the editing and aminoacylation centers thus stimulating deacylation of misacylated tRNAs.</text>
</comment>
<dbReference type="InterPro" id="IPR050058">
    <property type="entry name" value="Ala-tRNA_ligase"/>
</dbReference>
<evidence type="ECO:0000256" key="14">
    <source>
        <dbReference type="HAMAP-Rule" id="MF_00036"/>
    </source>
</evidence>
<keyword evidence="3 14" id="KW-0820">tRNA-binding</keyword>
<dbReference type="GO" id="GO:0008270">
    <property type="term" value="F:zinc ion binding"/>
    <property type="evidence" value="ECO:0007669"/>
    <property type="project" value="UniProtKB-UniRule"/>
</dbReference>
<evidence type="ECO:0000313" key="20">
    <source>
        <dbReference type="Proteomes" id="UP000234239"/>
    </source>
</evidence>
<dbReference type="OrthoDB" id="9803884at2"/>
<dbReference type="NCBIfam" id="TIGR00344">
    <property type="entry name" value="alaS"/>
    <property type="match status" value="1"/>
</dbReference>
<dbReference type="GO" id="GO:0005524">
    <property type="term" value="F:ATP binding"/>
    <property type="evidence" value="ECO:0007669"/>
    <property type="project" value="UniProtKB-UniRule"/>
</dbReference>
<dbReference type="GO" id="GO:0004813">
    <property type="term" value="F:alanine-tRNA ligase activity"/>
    <property type="evidence" value="ECO:0007669"/>
    <property type="project" value="UniProtKB-UniRule"/>
</dbReference>
<dbReference type="PROSITE" id="PS50860">
    <property type="entry name" value="AA_TRNA_LIGASE_II_ALA"/>
    <property type="match status" value="1"/>
</dbReference>
<keyword evidence="11 14" id="KW-0030">Aminoacyl-tRNA synthetase</keyword>
<dbReference type="FunFam" id="3.30.930.10:FF:000046">
    <property type="entry name" value="Alanine--tRNA ligase"/>
    <property type="match status" value="1"/>
</dbReference>
<comment type="subcellular location">
    <subcellularLocation>
        <location evidence="14">Cytoplasm</location>
    </subcellularLocation>
</comment>
<feature type="domain" description="Alanyl-transfer RNA synthetases family profile" evidence="16">
    <location>
        <begin position="4"/>
        <end position="716"/>
    </location>
</feature>
<feature type="binding site" evidence="14">
    <location>
        <position position="569"/>
    </location>
    <ligand>
        <name>Zn(2+)</name>
        <dbReference type="ChEBI" id="CHEBI:29105"/>
    </ligand>
</feature>
<comment type="cofactor">
    <cofactor evidence="14">
        <name>Zn(2+)</name>
        <dbReference type="ChEBI" id="CHEBI:29105"/>
    </cofactor>
    <text evidence="14">Binds 1 zinc ion per subunit.</text>
</comment>
<dbReference type="Pfam" id="PF07973">
    <property type="entry name" value="tRNA_SAD"/>
    <property type="match status" value="1"/>
</dbReference>
<dbReference type="InterPro" id="IPR002318">
    <property type="entry name" value="Ala-tRNA-lgiase_IIc"/>
</dbReference>
<organism evidence="17 19">
    <name type="scientific">Aerococcus sanguinicola</name>
    <dbReference type="NCBI Taxonomy" id="119206"/>
    <lineage>
        <taxon>Bacteria</taxon>
        <taxon>Bacillati</taxon>
        <taxon>Bacillota</taxon>
        <taxon>Bacilli</taxon>
        <taxon>Lactobacillales</taxon>
        <taxon>Aerococcaceae</taxon>
        <taxon>Aerococcus</taxon>
    </lineage>
</organism>
<evidence type="ECO:0000256" key="12">
    <source>
        <dbReference type="ARBA" id="ARBA00024779"/>
    </source>
</evidence>
<dbReference type="InterPro" id="IPR003156">
    <property type="entry name" value="DHHA1_dom"/>
</dbReference>
<reference evidence="17 19" key="1">
    <citation type="journal article" date="2016" name="Genome Announc.">
        <title>Complete Genome Sequences of Aerococcus christensenii CCUG 28831T, Aerococcus sanguinicola CCUG 43001T, Aerococcus urinae CCUG 36881T, Aerococcus urinaeequi CCUG 28094T, Aerococcus urinaehominis CCUG 42038 BT, and Aerococcus viridans CCUG 4311T.</title>
        <authorList>
            <person name="Carkaci D."/>
            <person name="Dargis R."/>
            <person name="Nielsen X.C."/>
            <person name="Skovgaard O."/>
            <person name="Fuursted K."/>
            <person name="Christensen J.J."/>
        </authorList>
    </citation>
    <scope>NUCLEOTIDE SEQUENCE [LARGE SCALE GENOMIC DNA]</scope>
    <source>
        <strain evidence="17 19">CCUG43001</strain>
    </source>
</reference>
<feature type="coiled-coil region" evidence="15">
    <location>
        <begin position="726"/>
        <end position="767"/>
    </location>
</feature>
<dbReference type="InterPro" id="IPR018164">
    <property type="entry name" value="Ala-tRNA-synth_IIc_N"/>
</dbReference>
<dbReference type="InterPro" id="IPR023033">
    <property type="entry name" value="Ala_tRNA_ligase_euk/bac"/>
</dbReference>
<dbReference type="RefSeq" id="WP_067971751.1">
    <property type="nucleotide sequence ID" value="NZ_CAJHKM010000003.1"/>
</dbReference>
<dbReference type="Pfam" id="PF01411">
    <property type="entry name" value="tRNA-synt_2c"/>
    <property type="match status" value="1"/>
</dbReference>
<dbReference type="InterPro" id="IPR018162">
    <property type="entry name" value="Ala-tRNA-ligase_IIc_anticod-bd"/>
</dbReference>
<evidence type="ECO:0000256" key="3">
    <source>
        <dbReference type="ARBA" id="ARBA00022555"/>
    </source>
</evidence>
<dbReference type="Pfam" id="PF02272">
    <property type="entry name" value="DHHA1"/>
    <property type="match status" value="1"/>
</dbReference>
<keyword evidence="10 14" id="KW-0648">Protein biosynthesis</keyword>
<keyword evidence="5 14" id="KW-0479">Metal-binding</keyword>
<feature type="binding site" evidence="14">
    <location>
        <position position="673"/>
    </location>
    <ligand>
        <name>Zn(2+)</name>
        <dbReference type="ChEBI" id="CHEBI:29105"/>
    </ligand>
</feature>
<dbReference type="SMART" id="SM00863">
    <property type="entry name" value="tRNA_SAD"/>
    <property type="match status" value="1"/>
</dbReference>
<dbReference type="InterPro" id="IPR045864">
    <property type="entry name" value="aa-tRNA-synth_II/BPL/LPL"/>
</dbReference>
<dbReference type="InterPro" id="IPR009000">
    <property type="entry name" value="Transl_B-barrel_sf"/>
</dbReference>
<dbReference type="Gene3D" id="3.30.54.20">
    <property type="match status" value="1"/>
</dbReference>
<evidence type="ECO:0000256" key="6">
    <source>
        <dbReference type="ARBA" id="ARBA00022741"/>
    </source>
</evidence>
<evidence type="ECO:0000256" key="2">
    <source>
        <dbReference type="ARBA" id="ARBA00022490"/>
    </source>
</evidence>
<keyword evidence="7 14" id="KW-0862">Zinc</keyword>
<dbReference type="GO" id="GO:0006419">
    <property type="term" value="P:alanyl-tRNA aminoacylation"/>
    <property type="evidence" value="ECO:0007669"/>
    <property type="project" value="UniProtKB-UniRule"/>
</dbReference>
<dbReference type="InterPro" id="IPR018163">
    <property type="entry name" value="Thr/Ala-tRNA-synth_IIc_edit"/>
</dbReference>
<evidence type="ECO:0000256" key="4">
    <source>
        <dbReference type="ARBA" id="ARBA00022598"/>
    </source>
</evidence>
<dbReference type="SUPFAM" id="SSF55186">
    <property type="entry name" value="ThrRS/AlaRS common domain"/>
    <property type="match status" value="1"/>
</dbReference>
<dbReference type="FunFam" id="3.30.54.20:FF:000001">
    <property type="entry name" value="Alanine--tRNA ligase"/>
    <property type="match status" value="1"/>
</dbReference>
<dbReference type="SUPFAM" id="SSF101353">
    <property type="entry name" value="Putative anticodon-binding domain of alanyl-tRNA synthetase (AlaRS)"/>
    <property type="match status" value="1"/>
</dbReference>
<evidence type="ECO:0000259" key="16">
    <source>
        <dbReference type="PROSITE" id="PS50860"/>
    </source>
</evidence>
<gene>
    <name evidence="14 17" type="primary">alaS</name>
    <name evidence="17" type="ORF">AWM72_00760</name>
    <name evidence="18" type="ORF">CYJ28_00085</name>
</gene>
<dbReference type="InterPro" id="IPR018165">
    <property type="entry name" value="Ala-tRNA-synth_IIc_core"/>
</dbReference>
<dbReference type="EC" id="6.1.1.7" evidence="14"/>
<feature type="binding site" evidence="14">
    <location>
        <position position="573"/>
    </location>
    <ligand>
        <name>Zn(2+)</name>
        <dbReference type="ChEBI" id="CHEBI:29105"/>
    </ligand>
</feature>
<dbReference type="GO" id="GO:0016740">
    <property type="term" value="F:transferase activity"/>
    <property type="evidence" value="ECO:0007669"/>
    <property type="project" value="UniProtKB-ARBA"/>
</dbReference>
<keyword evidence="9 14" id="KW-0694">RNA-binding</keyword>
<evidence type="ECO:0000256" key="11">
    <source>
        <dbReference type="ARBA" id="ARBA00023146"/>
    </source>
</evidence>
<dbReference type="GO" id="GO:0140096">
    <property type="term" value="F:catalytic activity, acting on a protein"/>
    <property type="evidence" value="ECO:0007669"/>
    <property type="project" value="UniProtKB-ARBA"/>
</dbReference>
<comment type="function">
    <text evidence="12 14">Catalyzes the attachment of alanine to tRNA(Ala) in a two-step reaction: alanine is first activated by ATP to form Ala-AMP and then transferred to the acceptor end of tRNA(Ala). Also edits incorrectly charged Ser-tRNA(Ala) and Gly-tRNA(Ala) via its editing domain.</text>
</comment>
<comment type="catalytic activity">
    <reaction evidence="13 14">
        <text>tRNA(Ala) + L-alanine + ATP = L-alanyl-tRNA(Ala) + AMP + diphosphate</text>
        <dbReference type="Rhea" id="RHEA:12540"/>
        <dbReference type="Rhea" id="RHEA-COMP:9657"/>
        <dbReference type="Rhea" id="RHEA-COMP:9923"/>
        <dbReference type="ChEBI" id="CHEBI:30616"/>
        <dbReference type="ChEBI" id="CHEBI:33019"/>
        <dbReference type="ChEBI" id="CHEBI:57972"/>
        <dbReference type="ChEBI" id="CHEBI:78442"/>
        <dbReference type="ChEBI" id="CHEBI:78497"/>
        <dbReference type="ChEBI" id="CHEBI:456215"/>
        <dbReference type="EC" id="6.1.1.7"/>
    </reaction>
</comment>
<evidence type="ECO:0000256" key="5">
    <source>
        <dbReference type="ARBA" id="ARBA00022723"/>
    </source>
</evidence>
<evidence type="ECO:0000256" key="10">
    <source>
        <dbReference type="ARBA" id="ARBA00022917"/>
    </source>
</evidence>
<keyword evidence="19" id="KW-1185">Reference proteome</keyword>
<dbReference type="GO" id="GO:0002161">
    <property type="term" value="F:aminoacyl-tRNA deacylase activity"/>
    <property type="evidence" value="ECO:0007669"/>
    <property type="project" value="TreeGrafter"/>
</dbReference>
<dbReference type="Proteomes" id="UP000069912">
    <property type="component" value="Chromosome"/>
</dbReference>
<keyword evidence="15" id="KW-0175">Coiled coil</keyword>
<reference evidence="19" key="2">
    <citation type="submission" date="2016-01" db="EMBL/GenBank/DDBJ databases">
        <title>Six Aerococcus type strain genome sequencing and assembly using PacBio and Illumina Hiseq.</title>
        <authorList>
            <person name="Carkaci D."/>
            <person name="Dargis R."/>
            <person name="Nielsen X.C."/>
            <person name="Skovgaard O."/>
            <person name="Fuursted K."/>
            <person name="Christensen J.J."/>
        </authorList>
    </citation>
    <scope>NUCLEOTIDE SEQUENCE [LARGE SCALE GENOMIC DNA]</scope>
    <source>
        <strain evidence="19">CCUG43001</strain>
    </source>
</reference>
<dbReference type="FunFam" id="3.10.310.40:FF:000001">
    <property type="entry name" value="Alanine--tRNA ligase"/>
    <property type="match status" value="1"/>
</dbReference>
<dbReference type="InterPro" id="IPR012947">
    <property type="entry name" value="tRNA_SAD"/>
</dbReference>
<name>A0A120I905_9LACT</name>
<dbReference type="AlphaFoldDB" id="A0A120I905"/>
<evidence type="ECO:0000256" key="8">
    <source>
        <dbReference type="ARBA" id="ARBA00022840"/>
    </source>
</evidence>
<dbReference type="SUPFAM" id="SSF55681">
    <property type="entry name" value="Class II aaRS and biotin synthetases"/>
    <property type="match status" value="1"/>
</dbReference>
<evidence type="ECO:0000256" key="1">
    <source>
        <dbReference type="ARBA" id="ARBA00008226"/>
    </source>
</evidence>
<dbReference type="EMBL" id="CP014160">
    <property type="protein sequence ID" value="AMB93400.1"/>
    <property type="molecule type" value="Genomic_DNA"/>
</dbReference>
<dbReference type="Gene3D" id="3.30.980.10">
    <property type="entry name" value="Threonyl-trna Synthetase, Chain A, domain 2"/>
    <property type="match status" value="1"/>
</dbReference>